<evidence type="ECO:0000256" key="1">
    <source>
        <dbReference type="SAM" id="MobiDB-lite"/>
    </source>
</evidence>
<dbReference type="Gramene" id="ONIVA01G33010.1">
    <property type="protein sequence ID" value="ONIVA01G33010.1"/>
    <property type="gene ID" value="ONIVA01G33010"/>
</dbReference>
<name>A0A0E0FS95_ORYNI</name>
<reference evidence="2" key="1">
    <citation type="submission" date="2015-04" db="UniProtKB">
        <authorList>
            <consortium name="EnsemblPlants"/>
        </authorList>
    </citation>
    <scope>IDENTIFICATION</scope>
    <source>
        <strain evidence="2">SL10</strain>
    </source>
</reference>
<protein>
    <submittedName>
        <fullName evidence="2">Uncharacterized protein</fullName>
    </submittedName>
</protein>
<dbReference type="STRING" id="4536.A0A0E0FS95"/>
<organism evidence="2">
    <name type="scientific">Oryza nivara</name>
    <name type="common">Indian wild rice</name>
    <name type="synonym">Oryza sativa f. spontanea</name>
    <dbReference type="NCBI Taxonomy" id="4536"/>
    <lineage>
        <taxon>Eukaryota</taxon>
        <taxon>Viridiplantae</taxon>
        <taxon>Streptophyta</taxon>
        <taxon>Embryophyta</taxon>
        <taxon>Tracheophyta</taxon>
        <taxon>Spermatophyta</taxon>
        <taxon>Magnoliopsida</taxon>
        <taxon>Liliopsida</taxon>
        <taxon>Poales</taxon>
        <taxon>Poaceae</taxon>
        <taxon>BOP clade</taxon>
        <taxon>Oryzoideae</taxon>
        <taxon>Oryzeae</taxon>
        <taxon>Oryzinae</taxon>
        <taxon>Oryza</taxon>
    </lineage>
</organism>
<feature type="region of interest" description="Disordered" evidence="1">
    <location>
        <begin position="76"/>
        <end position="102"/>
    </location>
</feature>
<accession>A0A0E0FS95</accession>
<evidence type="ECO:0000313" key="3">
    <source>
        <dbReference type="Proteomes" id="UP000006591"/>
    </source>
</evidence>
<sequence length="344" mass="37181">MSHIFWARILRPTVEVDVRVCLGGLVIHIHGLDRPILFYVTVESAWNPRGPHLSAWPRRAHSLFSSSPLSLSHSSLFSEASRPTTGAEATGARQESRRRRRLRRALRAGVEKSRALNHALAGRGPSLGRSRRGGVVPDHAPRDTLEGAGEYINRAVGPAVAVRGLEPPFLAASAVADDLLGYLVVLSRLEEALHFLSDNCGIASQWLSFAEYLGDRSLADPCFVSDLAEVLSHLKTPSANLDGGLLVAALDILEDEFCRLLKEHSASLAMKEPNYSRPRLHLRAHCRGRSAPPPPLRPTPRCPPARGRFTGGGDTARRRHSQPAAALAFSCIAAAAVTSSPASL</sequence>
<dbReference type="Proteomes" id="UP000006591">
    <property type="component" value="Chromosome 1"/>
</dbReference>
<feature type="region of interest" description="Disordered" evidence="1">
    <location>
        <begin position="287"/>
        <end position="317"/>
    </location>
</feature>
<feature type="compositionally biased region" description="Pro residues" evidence="1">
    <location>
        <begin position="291"/>
        <end position="303"/>
    </location>
</feature>
<dbReference type="Pfam" id="PF20669">
    <property type="entry name" value="Exo70_N"/>
    <property type="match status" value="1"/>
</dbReference>
<dbReference type="HOGENOM" id="CLU_807468_0_0_1"/>
<dbReference type="AlphaFoldDB" id="A0A0E0FS95"/>
<proteinExistence type="predicted"/>
<dbReference type="EnsemblPlants" id="ONIVA01G33010.1">
    <property type="protein sequence ID" value="ONIVA01G33010.1"/>
    <property type="gene ID" value="ONIVA01G33010"/>
</dbReference>
<keyword evidence="3" id="KW-1185">Reference proteome</keyword>
<dbReference type="eggNOG" id="KOG2344">
    <property type="taxonomic scope" value="Eukaryota"/>
</dbReference>
<dbReference type="SUPFAM" id="SSF74788">
    <property type="entry name" value="Cullin repeat-like"/>
    <property type="match status" value="1"/>
</dbReference>
<reference evidence="2" key="2">
    <citation type="submission" date="2018-04" db="EMBL/GenBank/DDBJ databases">
        <title>OnivRS2 (Oryza nivara Reference Sequence Version 2).</title>
        <authorList>
            <person name="Zhang J."/>
            <person name="Kudrna D."/>
            <person name="Lee S."/>
            <person name="Talag J."/>
            <person name="Rajasekar S."/>
            <person name="Welchert J."/>
            <person name="Hsing Y.-I."/>
            <person name="Wing R.A."/>
        </authorList>
    </citation>
    <scope>NUCLEOTIDE SEQUENCE [LARGE SCALE GENOMIC DNA]</scope>
</reference>
<dbReference type="InterPro" id="IPR016159">
    <property type="entry name" value="Cullin_repeat-like_dom_sf"/>
</dbReference>
<evidence type="ECO:0000313" key="2">
    <source>
        <dbReference type="EnsemblPlants" id="ONIVA01G33010.1"/>
    </source>
</evidence>